<dbReference type="Proteomes" id="UP001606134">
    <property type="component" value="Unassembled WGS sequence"/>
</dbReference>
<dbReference type="SUPFAM" id="SSF52172">
    <property type="entry name" value="CheY-like"/>
    <property type="match status" value="1"/>
</dbReference>
<comment type="caution">
    <text evidence="2">Lacks conserved residue(s) required for the propagation of feature annotation.</text>
</comment>
<dbReference type="PANTHER" id="PTHR44591">
    <property type="entry name" value="STRESS RESPONSE REGULATOR PROTEIN 1"/>
    <property type="match status" value="1"/>
</dbReference>
<gene>
    <name evidence="4" type="ORF">ACG04R_08610</name>
</gene>
<dbReference type="PANTHER" id="PTHR44591:SF23">
    <property type="entry name" value="CHEY SUBFAMILY"/>
    <property type="match status" value="1"/>
</dbReference>
<feature type="domain" description="Response regulatory" evidence="3">
    <location>
        <begin position="11"/>
        <end position="127"/>
    </location>
</feature>
<protein>
    <submittedName>
        <fullName evidence="4">Two-component system response regulator</fullName>
    </submittedName>
</protein>
<name>A0ABW7HAB6_9BURK</name>
<dbReference type="RefSeq" id="WP_394408161.1">
    <property type="nucleotide sequence ID" value="NZ_JBIGIC010000003.1"/>
</dbReference>
<evidence type="ECO:0000256" key="1">
    <source>
        <dbReference type="ARBA" id="ARBA00022553"/>
    </source>
</evidence>
<dbReference type="InterPro" id="IPR050595">
    <property type="entry name" value="Bact_response_regulator"/>
</dbReference>
<keyword evidence="1" id="KW-0597">Phosphoprotein</keyword>
<keyword evidence="5" id="KW-1185">Reference proteome</keyword>
<evidence type="ECO:0000313" key="4">
    <source>
        <dbReference type="EMBL" id="MFG6486729.1"/>
    </source>
</evidence>
<sequence length="135" mass="14218">MSSLPLPDNSAAPLVLLAGAVPDSAADLLREAHYRVRRVESGAALLRLARGERSPRLILLGETVADQTGLGLLSRLQDDAATRAIPVLFVAGGGEADEEQALALGARDCLNLPLRPLVLLARVQAQLRLAALSVR</sequence>
<dbReference type="Pfam" id="PF00072">
    <property type="entry name" value="Response_reg"/>
    <property type="match status" value="1"/>
</dbReference>
<comment type="caution">
    <text evidence="4">The sequence shown here is derived from an EMBL/GenBank/DDBJ whole genome shotgun (WGS) entry which is preliminary data.</text>
</comment>
<dbReference type="InterPro" id="IPR011006">
    <property type="entry name" value="CheY-like_superfamily"/>
</dbReference>
<proteinExistence type="predicted"/>
<evidence type="ECO:0000313" key="5">
    <source>
        <dbReference type="Proteomes" id="UP001606134"/>
    </source>
</evidence>
<dbReference type="InterPro" id="IPR001789">
    <property type="entry name" value="Sig_transdc_resp-reg_receiver"/>
</dbReference>
<dbReference type="PROSITE" id="PS50110">
    <property type="entry name" value="RESPONSE_REGULATORY"/>
    <property type="match status" value="1"/>
</dbReference>
<dbReference type="SMART" id="SM00448">
    <property type="entry name" value="REC"/>
    <property type="match status" value="1"/>
</dbReference>
<dbReference type="Gene3D" id="3.40.50.2300">
    <property type="match status" value="1"/>
</dbReference>
<evidence type="ECO:0000259" key="3">
    <source>
        <dbReference type="PROSITE" id="PS50110"/>
    </source>
</evidence>
<organism evidence="4 5">
    <name type="scientific">Pelomonas candidula</name>
    <dbReference type="NCBI Taxonomy" id="3299025"/>
    <lineage>
        <taxon>Bacteria</taxon>
        <taxon>Pseudomonadati</taxon>
        <taxon>Pseudomonadota</taxon>
        <taxon>Betaproteobacteria</taxon>
        <taxon>Burkholderiales</taxon>
        <taxon>Sphaerotilaceae</taxon>
        <taxon>Roseateles</taxon>
    </lineage>
</organism>
<reference evidence="4 5" key="1">
    <citation type="submission" date="2024-08" db="EMBL/GenBank/DDBJ databases">
        <authorList>
            <person name="Lu H."/>
        </authorList>
    </citation>
    <scope>NUCLEOTIDE SEQUENCE [LARGE SCALE GENOMIC DNA]</scope>
    <source>
        <strain evidence="4 5">BYS78W</strain>
    </source>
</reference>
<evidence type="ECO:0000256" key="2">
    <source>
        <dbReference type="PROSITE-ProRule" id="PRU00169"/>
    </source>
</evidence>
<accession>A0ABW7HAB6</accession>
<dbReference type="EMBL" id="JBIGIC010000003">
    <property type="protein sequence ID" value="MFG6486729.1"/>
    <property type="molecule type" value="Genomic_DNA"/>
</dbReference>